<sequence length="224" mass="25187">MDLIRVAIADDQVLFRKGMAAIVDSFEGIQTVIEVDNGLELIEALGAAEEKPHVALLDLSMPEMNGVETTKVIRKYFPDLKVVILSVYAEDRFVIHLMELGVNAYLFKNVEPAEVEKAIRTVVTNEFYFNNSFREAMNNRMQVKRPRRLATEDLWSDLSARERDVLELICKQRTGQEIADELGVSVRTVDGHRSSILEKTGARNTAGLVLFAIKHGLLDPSQTL</sequence>
<organism evidence="6 7">
    <name type="scientific">Hymenobacter aranciens</name>
    <dbReference type="NCBI Taxonomy" id="3063996"/>
    <lineage>
        <taxon>Bacteria</taxon>
        <taxon>Pseudomonadati</taxon>
        <taxon>Bacteroidota</taxon>
        <taxon>Cytophagia</taxon>
        <taxon>Cytophagales</taxon>
        <taxon>Hymenobacteraceae</taxon>
        <taxon>Hymenobacter</taxon>
    </lineage>
</organism>
<name>A0ABT9B7L5_9BACT</name>
<dbReference type="CDD" id="cd06170">
    <property type="entry name" value="LuxR_C_like"/>
    <property type="match status" value="1"/>
</dbReference>
<dbReference type="Pfam" id="PF00196">
    <property type="entry name" value="GerE"/>
    <property type="match status" value="1"/>
</dbReference>
<proteinExistence type="predicted"/>
<protein>
    <submittedName>
        <fullName evidence="6">Response regulator transcription factor</fullName>
    </submittedName>
</protein>
<evidence type="ECO:0000256" key="3">
    <source>
        <dbReference type="PROSITE-ProRule" id="PRU00169"/>
    </source>
</evidence>
<dbReference type="InterPro" id="IPR001789">
    <property type="entry name" value="Sig_transdc_resp-reg_receiver"/>
</dbReference>
<dbReference type="PROSITE" id="PS50110">
    <property type="entry name" value="RESPONSE_REGULATORY"/>
    <property type="match status" value="1"/>
</dbReference>
<comment type="caution">
    <text evidence="6">The sequence shown here is derived from an EMBL/GenBank/DDBJ whole genome shotgun (WGS) entry which is preliminary data.</text>
</comment>
<dbReference type="SUPFAM" id="SSF52172">
    <property type="entry name" value="CheY-like"/>
    <property type="match status" value="1"/>
</dbReference>
<dbReference type="CDD" id="cd17535">
    <property type="entry name" value="REC_NarL-like"/>
    <property type="match status" value="1"/>
</dbReference>
<evidence type="ECO:0000259" key="5">
    <source>
        <dbReference type="PROSITE" id="PS50110"/>
    </source>
</evidence>
<evidence type="ECO:0000259" key="4">
    <source>
        <dbReference type="PROSITE" id="PS50043"/>
    </source>
</evidence>
<dbReference type="Proteomes" id="UP001176429">
    <property type="component" value="Unassembled WGS sequence"/>
</dbReference>
<dbReference type="InterPro" id="IPR039420">
    <property type="entry name" value="WalR-like"/>
</dbReference>
<dbReference type="RefSeq" id="WP_305005579.1">
    <property type="nucleotide sequence ID" value="NZ_JAUQSY010000003.1"/>
</dbReference>
<evidence type="ECO:0000256" key="1">
    <source>
        <dbReference type="ARBA" id="ARBA00022553"/>
    </source>
</evidence>
<feature type="domain" description="HTH luxR-type" evidence="4">
    <location>
        <begin position="151"/>
        <end position="216"/>
    </location>
</feature>
<dbReference type="SMART" id="SM00421">
    <property type="entry name" value="HTH_LUXR"/>
    <property type="match status" value="1"/>
</dbReference>
<accession>A0ABT9B7L5</accession>
<gene>
    <name evidence="6" type="ORF">Q5H93_05940</name>
</gene>
<keyword evidence="2" id="KW-0238">DNA-binding</keyword>
<dbReference type="InterPro" id="IPR016032">
    <property type="entry name" value="Sig_transdc_resp-reg_C-effctor"/>
</dbReference>
<dbReference type="PRINTS" id="PR00038">
    <property type="entry name" value="HTHLUXR"/>
</dbReference>
<feature type="modified residue" description="4-aspartylphosphate" evidence="3">
    <location>
        <position position="58"/>
    </location>
</feature>
<dbReference type="SUPFAM" id="SSF46894">
    <property type="entry name" value="C-terminal effector domain of the bipartite response regulators"/>
    <property type="match status" value="1"/>
</dbReference>
<reference evidence="6" key="1">
    <citation type="submission" date="2023-07" db="EMBL/GenBank/DDBJ databases">
        <authorList>
            <person name="Kim M.K."/>
        </authorList>
    </citation>
    <scope>NUCLEOTIDE SEQUENCE</scope>
    <source>
        <strain evidence="6">ASUV-10-1</strain>
    </source>
</reference>
<dbReference type="InterPro" id="IPR058245">
    <property type="entry name" value="NreC/VraR/RcsB-like_REC"/>
</dbReference>
<dbReference type="InterPro" id="IPR000792">
    <property type="entry name" value="Tscrpt_reg_LuxR_C"/>
</dbReference>
<evidence type="ECO:0000256" key="2">
    <source>
        <dbReference type="ARBA" id="ARBA00023125"/>
    </source>
</evidence>
<dbReference type="InterPro" id="IPR011006">
    <property type="entry name" value="CheY-like_superfamily"/>
</dbReference>
<dbReference type="PANTHER" id="PTHR43214">
    <property type="entry name" value="TWO-COMPONENT RESPONSE REGULATOR"/>
    <property type="match status" value="1"/>
</dbReference>
<keyword evidence="7" id="KW-1185">Reference proteome</keyword>
<feature type="domain" description="Response regulatory" evidence="5">
    <location>
        <begin position="5"/>
        <end position="123"/>
    </location>
</feature>
<dbReference type="EMBL" id="JAUQSY010000003">
    <property type="protein sequence ID" value="MDO7874266.1"/>
    <property type="molecule type" value="Genomic_DNA"/>
</dbReference>
<evidence type="ECO:0000313" key="6">
    <source>
        <dbReference type="EMBL" id="MDO7874266.1"/>
    </source>
</evidence>
<evidence type="ECO:0000313" key="7">
    <source>
        <dbReference type="Proteomes" id="UP001176429"/>
    </source>
</evidence>
<dbReference type="PROSITE" id="PS50043">
    <property type="entry name" value="HTH_LUXR_2"/>
    <property type="match status" value="1"/>
</dbReference>
<dbReference type="Pfam" id="PF00072">
    <property type="entry name" value="Response_reg"/>
    <property type="match status" value="1"/>
</dbReference>
<dbReference type="SMART" id="SM00448">
    <property type="entry name" value="REC"/>
    <property type="match status" value="1"/>
</dbReference>
<dbReference type="Gene3D" id="3.40.50.2300">
    <property type="match status" value="1"/>
</dbReference>
<keyword evidence="1 3" id="KW-0597">Phosphoprotein</keyword>